<evidence type="ECO:0000256" key="4">
    <source>
        <dbReference type="ARBA" id="ARBA00022630"/>
    </source>
</evidence>
<dbReference type="CDD" id="cd02968">
    <property type="entry name" value="SCO"/>
    <property type="match status" value="1"/>
</dbReference>
<dbReference type="Gene3D" id="3.20.20.70">
    <property type="entry name" value="Aldolase class I"/>
    <property type="match status" value="1"/>
</dbReference>
<evidence type="ECO:0000256" key="11">
    <source>
        <dbReference type="PIRSR" id="PIRSR603782-2"/>
    </source>
</evidence>
<keyword evidence="5" id="KW-0288">FMN</keyword>
<dbReference type="InterPro" id="IPR016174">
    <property type="entry name" value="Di-haem_cyt_TM"/>
</dbReference>
<keyword evidence="11" id="KW-1015">Disulfide bond</keyword>
<dbReference type="SUPFAM" id="SSF51412">
    <property type="entry name" value="Inosine monophosphate dehydrogenase (IMPDH)"/>
    <property type="match status" value="1"/>
</dbReference>
<dbReference type="CDD" id="cd04730">
    <property type="entry name" value="NPD_like"/>
    <property type="match status" value="1"/>
</dbReference>
<keyword evidence="3" id="KW-1003">Cell membrane</keyword>
<evidence type="ECO:0000256" key="10">
    <source>
        <dbReference type="PIRSR" id="PIRSR603782-1"/>
    </source>
</evidence>
<evidence type="ECO:0000256" key="9">
    <source>
        <dbReference type="ARBA" id="ARBA00023136"/>
    </source>
</evidence>
<feature type="binding site" evidence="10">
    <location>
        <position position="611"/>
    </location>
    <ligand>
        <name>Cu cation</name>
        <dbReference type="ChEBI" id="CHEBI:23378"/>
    </ligand>
</feature>
<feature type="binding site" evidence="10">
    <location>
        <position position="529"/>
    </location>
    <ligand>
        <name>Cu cation</name>
        <dbReference type="ChEBI" id="CHEBI:23378"/>
    </ligand>
</feature>
<evidence type="ECO:0000256" key="6">
    <source>
        <dbReference type="ARBA" id="ARBA00022692"/>
    </source>
</evidence>
<dbReference type="SUPFAM" id="SSF81342">
    <property type="entry name" value="Transmembrane di-heme cytochromes"/>
    <property type="match status" value="1"/>
</dbReference>
<proteinExistence type="inferred from homology"/>
<keyword evidence="15" id="KW-1185">Reference proteome</keyword>
<dbReference type="AlphaFoldDB" id="A0A6A6JZP3"/>
<gene>
    <name evidence="14" type="ORF">GH714_042528</name>
</gene>
<keyword evidence="8" id="KW-0560">Oxidoreductase</keyword>
<dbReference type="GO" id="GO:0046872">
    <property type="term" value="F:metal ion binding"/>
    <property type="evidence" value="ECO:0007669"/>
    <property type="project" value="UniProtKB-KW"/>
</dbReference>
<evidence type="ECO:0000259" key="13">
    <source>
        <dbReference type="Pfam" id="PF01292"/>
    </source>
</evidence>
<dbReference type="InterPro" id="IPR036249">
    <property type="entry name" value="Thioredoxin-like_sf"/>
</dbReference>
<comment type="similarity">
    <text evidence="2">Belongs to the SCO1/2 family.</text>
</comment>
<reference evidence="14 15" key="1">
    <citation type="journal article" date="2020" name="Mol. Plant">
        <title>The Chromosome-Based Rubber Tree Genome Provides New Insights into Spurge Genome Evolution and Rubber Biosynthesis.</title>
        <authorList>
            <person name="Liu J."/>
            <person name="Shi C."/>
            <person name="Shi C.C."/>
            <person name="Li W."/>
            <person name="Zhang Q.J."/>
            <person name="Zhang Y."/>
            <person name="Li K."/>
            <person name="Lu H.F."/>
            <person name="Shi C."/>
            <person name="Zhu S.T."/>
            <person name="Xiao Z.Y."/>
            <person name="Nan H."/>
            <person name="Yue Y."/>
            <person name="Zhu X.G."/>
            <person name="Wu Y."/>
            <person name="Hong X.N."/>
            <person name="Fan G.Y."/>
            <person name="Tong Y."/>
            <person name="Zhang D."/>
            <person name="Mao C.L."/>
            <person name="Liu Y.L."/>
            <person name="Hao S.J."/>
            <person name="Liu W.Q."/>
            <person name="Lv M.Q."/>
            <person name="Zhang H.B."/>
            <person name="Liu Y."/>
            <person name="Hu-Tang G.R."/>
            <person name="Wang J.P."/>
            <person name="Wang J.H."/>
            <person name="Sun Y.H."/>
            <person name="Ni S.B."/>
            <person name="Chen W.B."/>
            <person name="Zhang X.C."/>
            <person name="Jiao Y.N."/>
            <person name="Eichler E.E."/>
            <person name="Li G.H."/>
            <person name="Liu X."/>
            <person name="Gao L.Z."/>
        </authorList>
    </citation>
    <scope>NUCLEOTIDE SEQUENCE [LARGE SCALE GENOMIC DNA]</scope>
    <source>
        <strain evidence="15">cv. GT1</strain>
        <tissue evidence="14">Leaf</tissue>
    </source>
</reference>
<feature type="domain" description="Cytochrome b561 bacterial/Ni-hydrogenase" evidence="13">
    <location>
        <begin position="64"/>
        <end position="180"/>
    </location>
</feature>
<keyword evidence="6 12" id="KW-0812">Transmembrane</keyword>
<protein>
    <recommendedName>
        <fullName evidence="13">Cytochrome b561 bacterial/Ni-hydrogenase domain-containing protein</fullName>
    </recommendedName>
</protein>
<dbReference type="Pfam" id="PF03060">
    <property type="entry name" value="NMO"/>
    <property type="match status" value="1"/>
</dbReference>
<feature type="transmembrane region" description="Helical" evidence="12">
    <location>
        <begin position="125"/>
        <end position="144"/>
    </location>
</feature>
<dbReference type="GO" id="GO:0005886">
    <property type="term" value="C:plasma membrane"/>
    <property type="evidence" value="ECO:0007669"/>
    <property type="project" value="UniProtKB-SubCell"/>
</dbReference>
<dbReference type="PANTHER" id="PTHR32332">
    <property type="entry name" value="2-NITROPROPANE DIOXYGENASE"/>
    <property type="match status" value="1"/>
</dbReference>
<dbReference type="InterPro" id="IPR003782">
    <property type="entry name" value="SCO1/SenC"/>
</dbReference>
<evidence type="ECO:0000256" key="3">
    <source>
        <dbReference type="ARBA" id="ARBA00022475"/>
    </source>
</evidence>
<dbReference type="Pfam" id="PF02630">
    <property type="entry name" value="SCO1-SenC"/>
    <property type="match status" value="1"/>
</dbReference>
<dbReference type="GO" id="GO:0018580">
    <property type="term" value="F:nitronate monooxygenase activity"/>
    <property type="evidence" value="ECO:0007669"/>
    <property type="project" value="InterPro"/>
</dbReference>
<dbReference type="Proteomes" id="UP000467840">
    <property type="component" value="Unassembled WGS sequence"/>
</dbReference>
<evidence type="ECO:0000313" key="15">
    <source>
        <dbReference type="Proteomes" id="UP000467840"/>
    </source>
</evidence>
<evidence type="ECO:0000256" key="2">
    <source>
        <dbReference type="ARBA" id="ARBA00010996"/>
    </source>
</evidence>
<accession>A0A6A6JZP3</accession>
<dbReference type="InterPro" id="IPR004136">
    <property type="entry name" value="NMO"/>
</dbReference>
<dbReference type="SUPFAM" id="SSF52833">
    <property type="entry name" value="Thioredoxin-like"/>
    <property type="match status" value="1"/>
</dbReference>
<keyword evidence="10" id="KW-0479">Metal-binding</keyword>
<dbReference type="InterPro" id="IPR011577">
    <property type="entry name" value="Cyt_b561_bac/Ni-Hgenase"/>
</dbReference>
<dbReference type="EMBL" id="JAAGAX010000511">
    <property type="protein sequence ID" value="KAF2281704.1"/>
    <property type="molecule type" value="Genomic_DNA"/>
</dbReference>
<sequence length="653" mass="71398">MLALSWIWREQSTQIFVAAWAISWYTRAVFVECRGCHGGRQVFFASQSSSLGYGFGNHRNFDLGFLMVYAPPADEPTKRLMFMVHKACGMVALALLGVRVVLRLLSTTPPYPEGISRTSIVLAKATHFVLYLLMLCVPVSGYIMSSAAGHPVYMVYFSVPAIVPKNESVSAFFSGVHEELQAAIEETQRLTDKNFGVNLIVIHPDLDNQIEVCVRAKVSHIVLAGGIPTSKTLNLIKRSGVKSMCFAPSLAVARRLVRMGADGLVIEGMEAGGHIGPVSTSVLAQEILPFFRKSEQLSDFPVFVAGGIGTGDMISSYLSMGASGCQIGTLFVCSHESKAHPKFKEVFIKSSSRDAVPSVQLSKDFPVVPVRAIANEASTRFLELQREVISLYNRGEISKEEGQRKIERFWAGSLRRAVIEGDVHDGSLMAGQSVGFVTNIKSVKHIMEDLVKEAESCLALSERYSYVNKKGIFSKIGERFTTSEVASEGIASASFSNLINHEGVTVSSGDFGGRHMLVIFGFSACKRTCPAELGMASQLLNKLGDHADKLQVVFITVDPKNDTVAKLREYHKAFDARIQMLTGEEADIKSAVENYKVYVGDKKASDGDIDHSTFMYLINGKGKYVGHFAPDFNASEGQGDELFKFVSGHMLNS</sequence>
<evidence type="ECO:0000256" key="5">
    <source>
        <dbReference type="ARBA" id="ARBA00022643"/>
    </source>
</evidence>
<feature type="disulfide bond" description="Redox-active" evidence="11">
    <location>
        <begin position="525"/>
        <end position="529"/>
    </location>
</feature>
<keyword evidence="10" id="KW-0186">Copper</keyword>
<evidence type="ECO:0000313" key="14">
    <source>
        <dbReference type="EMBL" id="KAF2281704.1"/>
    </source>
</evidence>
<comment type="caution">
    <text evidence="14">The sequence shown here is derived from an EMBL/GenBank/DDBJ whole genome shotgun (WGS) entry which is preliminary data.</text>
</comment>
<name>A0A6A6JZP3_HEVBR</name>
<dbReference type="GO" id="GO:0009055">
    <property type="term" value="F:electron transfer activity"/>
    <property type="evidence" value="ECO:0007669"/>
    <property type="project" value="InterPro"/>
</dbReference>
<dbReference type="Pfam" id="PF01292">
    <property type="entry name" value="Ni_hydr_CYTB"/>
    <property type="match status" value="1"/>
</dbReference>
<keyword evidence="7 12" id="KW-1133">Transmembrane helix</keyword>
<evidence type="ECO:0000256" key="7">
    <source>
        <dbReference type="ARBA" id="ARBA00022989"/>
    </source>
</evidence>
<dbReference type="Gene3D" id="3.40.30.10">
    <property type="entry name" value="Glutaredoxin"/>
    <property type="match status" value="1"/>
</dbReference>
<dbReference type="GO" id="GO:0022904">
    <property type="term" value="P:respiratory electron transport chain"/>
    <property type="evidence" value="ECO:0007669"/>
    <property type="project" value="InterPro"/>
</dbReference>
<dbReference type="InterPro" id="IPR013785">
    <property type="entry name" value="Aldolase_TIM"/>
</dbReference>
<evidence type="ECO:0000256" key="8">
    <source>
        <dbReference type="ARBA" id="ARBA00023002"/>
    </source>
</evidence>
<dbReference type="PANTHER" id="PTHR32332:SF20">
    <property type="entry name" value="2-NITROPROPANE DIOXYGENASE-LIKE PROTEIN"/>
    <property type="match status" value="1"/>
</dbReference>
<comment type="subcellular location">
    <subcellularLocation>
        <location evidence="1">Cell membrane</location>
        <topology evidence="1">Multi-pass membrane protein</topology>
    </subcellularLocation>
</comment>
<keyword evidence="9 12" id="KW-0472">Membrane</keyword>
<organism evidence="14 15">
    <name type="scientific">Hevea brasiliensis</name>
    <name type="common">Para rubber tree</name>
    <name type="synonym">Siphonia brasiliensis</name>
    <dbReference type="NCBI Taxonomy" id="3981"/>
    <lineage>
        <taxon>Eukaryota</taxon>
        <taxon>Viridiplantae</taxon>
        <taxon>Streptophyta</taxon>
        <taxon>Embryophyta</taxon>
        <taxon>Tracheophyta</taxon>
        <taxon>Spermatophyta</taxon>
        <taxon>Magnoliopsida</taxon>
        <taxon>eudicotyledons</taxon>
        <taxon>Gunneridae</taxon>
        <taxon>Pentapetalae</taxon>
        <taxon>rosids</taxon>
        <taxon>fabids</taxon>
        <taxon>Malpighiales</taxon>
        <taxon>Euphorbiaceae</taxon>
        <taxon>Crotonoideae</taxon>
        <taxon>Micrandreae</taxon>
        <taxon>Hevea</taxon>
    </lineage>
</organism>
<keyword evidence="4" id="KW-0285">Flavoprotein</keyword>
<evidence type="ECO:0000256" key="1">
    <source>
        <dbReference type="ARBA" id="ARBA00004651"/>
    </source>
</evidence>
<evidence type="ECO:0000256" key="12">
    <source>
        <dbReference type="SAM" id="Phobius"/>
    </source>
</evidence>
<feature type="binding site" evidence="10">
    <location>
        <position position="525"/>
    </location>
    <ligand>
        <name>Cu cation</name>
        <dbReference type="ChEBI" id="CHEBI:23378"/>
    </ligand>
</feature>